<reference evidence="3 4" key="1">
    <citation type="submission" date="2020-02" db="EMBL/GenBank/DDBJ databases">
        <title>Complete genome of Muricauda sp. 501str8.</title>
        <authorList>
            <person name="Dong B."/>
            <person name="Zhu S."/>
            <person name="Yang J."/>
            <person name="Chen J."/>
        </authorList>
    </citation>
    <scope>NUCLEOTIDE SEQUENCE [LARGE SCALE GENOMIC DNA]</scope>
    <source>
        <strain evidence="3 4">501str8</strain>
    </source>
</reference>
<organism evidence="3 4">
    <name type="scientific">Flagellimonas oceani</name>
    <dbReference type="NCBI Taxonomy" id="2698672"/>
    <lineage>
        <taxon>Bacteria</taxon>
        <taxon>Pseudomonadati</taxon>
        <taxon>Bacteroidota</taxon>
        <taxon>Flavobacteriia</taxon>
        <taxon>Flavobacteriales</taxon>
        <taxon>Flavobacteriaceae</taxon>
        <taxon>Flagellimonas</taxon>
    </lineage>
</organism>
<keyword evidence="2" id="KW-1133">Transmembrane helix</keyword>
<accession>A0A6G7J1P0</accession>
<name>A0A6G7J1P0_9FLAO</name>
<dbReference type="Proteomes" id="UP000502928">
    <property type="component" value="Chromosome"/>
</dbReference>
<dbReference type="RefSeq" id="WP_166248064.1">
    <property type="nucleotide sequence ID" value="NZ_CP049616.1"/>
</dbReference>
<keyword evidence="4" id="KW-1185">Reference proteome</keyword>
<sequence>MKPNRYIKAMEIGLAHENEGISYFDLVYELHGTKEKVFSKEAEITFFKWFQDNFDCEGPSWSHINNNLEFKNYLTRNENSKHYHVKDHDVNLHNLLNNLFFLKGSGAFQYQEYLELVESRKTAAEAKRQSNISIGLAIGAIIISIVFGIISLLSTQNVKIMEDKTRTQQLEKENGQLKEELYKAEMMLEAQVSDSISN</sequence>
<evidence type="ECO:0000256" key="2">
    <source>
        <dbReference type="SAM" id="Phobius"/>
    </source>
</evidence>
<evidence type="ECO:0000256" key="1">
    <source>
        <dbReference type="SAM" id="Coils"/>
    </source>
</evidence>
<dbReference type="KEGG" id="mut:GVT53_07510"/>
<keyword evidence="1" id="KW-0175">Coiled coil</keyword>
<evidence type="ECO:0000313" key="4">
    <source>
        <dbReference type="Proteomes" id="UP000502928"/>
    </source>
</evidence>
<feature type="coiled-coil region" evidence="1">
    <location>
        <begin position="160"/>
        <end position="187"/>
    </location>
</feature>
<proteinExistence type="predicted"/>
<feature type="transmembrane region" description="Helical" evidence="2">
    <location>
        <begin position="134"/>
        <end position="153"/>
    </location>
</feature>
<keyword evidence="2" id="KW-0812">Transmembrane</keyword>
<keyword evidence="2" id="KW-0472">Membrane</keyword>
<dbReference type="AlphaFoldDB" id="A0A6G7J1P0"/>
<protein>
    <submittedName>
        <fullName evidence="3">Uncharacterized protein</fullName>
    </submittedName>
</protein>
<evidence type="ECO:0000313" key="3">
    <source>
        <dbReference type="EMBL" id="QII44528.1"/>
    </source>
</evidence>
<gene>
    <name evidence="3" type="ORF">GVT53_07510</name>
</gene>
<dbReference type="EMBL" id="CP049616">
    <property type="protein sequence ID" value="QII44528.1"/>
    <property type="molecule type" value="Genomic_DNA"/>
</dbReference>